<dbReference type="SUPFAM" id="SSF49562">
    <property type="entry name" value="C2 domain (Calcium/lipid-binding domain, CaLB)"/>
    <property type="match status" value="1"/>
</dbReference>
<dbReference type="InterPro" id="IPR000008">
    <property type="entry name" value="C2_dom"/>
</dbReference>
<dbReference type="InterPro" id="IPR035892">
    <property type="entry name" value="C2_domain_sf"/>
</dbReference>
<feature type="region of interest" description="Disordered" evidence="1">
    <location>
        <begin position="173"/>
        <end position="195"/>
    </location>
</feature>
<dbReference type="Gene3D" id="2.60.40.150">
    <property type="entry name" value="C2 domain"/>
    <property type="match status" value="1"/>
</dbReference>
<dbReference type="Proteomes" id="UP000076722">
    <property type="component" value="Unassembled WGS sequence"/>
</dbReference>
<evidence type="ECO:0000259" key="2">
    <source>
        <dbReference type="Pfam" id="PF00168"/>
    </source>
</evidence>
<dbReference type="EMBL" id="KV419445">
    <property type="protein sequence ID" value="KZS87734.1"/>
    <property type="molecule type" value="Genomic_DNA"/>
</dbReference>
<proteinExistence type="predicted"/>
<dbReference type="Pfam" id="PF00168">
    <property type="entry name" value="C2"/>
    <property type="match status" value="1"/>
</dbReference>
<gene>
    <name evidence="3" type="ORF">SISNIDRAFT_298765</name>
</gene>
<evidence type="ECO:0000313" key="4">
    <source>
        <dbReference type="Proteomes" id="UP000076722"/>
    </source>
</evidence>
<organism evidence="3 4">
    <name type="scientific">Sistotremastrum niveocremeum HHB9708</name>
    <dbReference type="NCBI Taxonomy" id="1314777"/>
    <lineage>
        <taxon>Eukaryota</taxon>
        <taxon>Fungi</taxon>
        <taxon>Dikarya</taxon>
        <taxon>Basidiomycota</taxon>
        <taxon>Agaricomycotina</taxon>
        <taxon>Agaricomycetes</taxon>
        <taxon>Sistotremastrales</taxon>
        <taxon>Sistotremastraceae</taxon>
        <taxon>Sertulicium</taxon>
        <taxon>Sertulicium niveocremeum</taxon>
    </lineage>
</organism>
<accession>A0A164NIC4</accession>
<evidence type="ECO:0000313" key="3">
    <source>
        <dbReference type="EMBL" id="KZS87734.1"/>
    </source>
</evidence>
<name>A0A164NIC4_9AGAM</name>
<sequence length="195" mass="21041">MSETASNKELHIFDICGHGFPKFHTTFGVKRHNHLSIEVACDGAHRQRSDTIGQGSEPQWSQTFVFGDPSGSVSIRLFIKHAFSGGEFIGEIQEEVAKLALGSTTVNNGVDGGQRTEPQPLRNFTGDGPTPSISFRYFFSAKTSLNVAGLDEMQRAKEAAEKAIVKFNTATENLDSSGSRYGESASDNRSSPGAP</sequence>
<evidence type="ECO:0000256" key="1">
    <source>
        <dbReference type="SAM" id="MobiDB-lite"/>
    </source>
</evidence>
<feature type="domain" description="C2" evidence="2">
    <location>
        <begin position="37"/>
        <end position="102"/>
    </location>
</feature>
<keyword evidence="4" id="KW-1185">Reference proteome</keyword>
<reference evidence="3 4" key="1">
    <citation type="journal article" date="2016" name="Mol. Biol. Evol.">
        <title>Comparative Genomics of Early-Diverging Mushroom-Forming Fungi Provides Insights into the Origins of Lignocellulose Decay Capabilities.</title>
        <authorList>
            <person name="Nagy L.G."/>
            <person name="Riley R."/>
            <person name="Tritt A."/>
            <person name="Adam C."/>
            <person name="Daum C."/>
            <person name="Floudas D."/>
            <person name="Sun H."/>
            <person name="Yadav J.S."/>
            <person name="Pangilinan J."/>
            <person name="Larsson K.H."/>
            <person name="Matsuura K."/>
            <person name="Barry K."/>
            <person name="Labutti K."/>
            <person name="Kuo R."/>
            <person name="Ohm R.A."/>
            <person name="Bhattacharya S.S."/>
            <person name="Shirouzu T."/>
            <person name="Yoshinaga Y."/>
            <person name="Martin F.M."/>
            <person name="Grigoriev I.V."/>
            <person name="Hibbett D.S."/>
        </authorList>
    </citation>
    <scope>NUCLEOTIDE SEQUENCE [LARGE SCALE GENOMIC DNA]</scope>
    <source>
        <strain evidence="3 4">HHB9708</strain>
    </source>
</reference>
<dbReference type="AlphaFoldDB" id="A0A164NIC4"/>
<protein>
    <recommendedName>
        <fullName evidence="2">C2 domain-containing protein</fullName>
    </recommendedName>
</protein>